<comment type="similarity">
    <text evidence="3">Belongs to the arginase family.</text>
</comment>
<dbReference type="PANTHER" id="PTHR11358">
    <property type="entry name" value="ARGINASE/AGMATINASE"/>
    <property type="match status" value="1"/>
</dbReference>
<name>A0A3B4TGK1_SERDU</name>
<accession>A0A3B4TGK1</accession>
<dbReference type="GO" id="GO:0033389">
    <property type="term" value="P:putrescine biosynthetic process from arginine, via agmatine"/>
    <property type="evidence" value="ECO:0007669"/>
    <property type="project" value="TreeGrafter"/>
</dbReference>
<protein>
    <submittedName>
        <fullName evidence="4">Agmatinase (putative)</fullName>
    </submittedName>
</protein>
<dbReference type="Gene3D" id="3.40.800.10">
    <property type="entry name" value="Ureohydrolase domain"/>
    <property type="match status" value="1"/>
</dbReference>
<dbReference type="AlphaFoldDB" id="A0A3B4TGK1"/>
<evidence type="ECO:0000256" key="2">
    <source>
        <dbReference type="ARBA" id="ARBA00022801"/>
    </source>
</evidence>
<dbReference type="InterPro" id="IPR023696">
    <property type="entry name" value="Ureohydrolase_dom_sf"/>
</dbReference>
<dbReference type="GeneTree" id="ENSGT00950000183195"/>
<dbReference type="GO" id="GO:0008783">
    <property type="term" value="F:agmatinase activity"/>
    <property type="evidence" value="ECO:0007669"/>
    <property type="project" value="TreeGrafter"/>
</dbReference>
<keyword evidence="5" id="KW-1185">Reference proteome</keyword>
<reference evidence="4" key="1">
    <citation type="submission" date="2025-08" db="UniProtKB">
        <authorList>
            <consortium name="Ensembl"/>
        </authorList>
    </citation>
    <scope>IDENTIFICATION</scope>
</reference>
<dbReference type="STRING" id="41447.ENSSDUP00000005085"/>
<dbReference type="GO" id="GO:0046872">
    <property type="term" value="F:metal ion binding"/>
    <property type="evidence" value="ECO:0007669"/>
    <property type="project" value="UniProtKB-KW"/>
</dbReference>
<reference evidence="4" key="2">
    <citation type="submission" date="2025-09" db="UniProtKB">
        <authorList>
            <consortium name="Ensembl"/>
        </authorList>
    </citation>
    <scope>IDENTIFICATION</scope>
</reference>
<dbReference type="Pfam" id="PF00491">
    <property type="entry name" value="Arginase"/>
    <property type="match status" value="1"/>
</dbReference>
<evidence type="ECO:0000256" key="3">
    <source>
        <dbReference type="PROSITE-ProRule" id="PRU00742"/>
    </source>
</evidence>
<proteinExistence type="inferred from homology"/>
<dbReference type="PANTHER" id="PTHR11358:SF26">
    <property type="entry name" value="GUANIDINO ACID HYDROLASE, MITOCHONDRIAL"/>
    <property type="match status" value="1"/>
</dbReference>
<dbReference type="SUPFAM" id="SSF52768">
    <property type="entry name" value="Arginase/deacetylase"/>
    <property type="match status" value="1"/>
</dbReference>
<dbReference type="Proteomes" id="UP000261420">
    <property type="component" value="Unplaced"/>
</dbReference>
<dbReference type="PROSITE" id="PS51409">
    <property type="entry name" value="ARGINASE_2"/>
    <property type="match status" value="1"/>
</dbReference>
<sequence length="302" mass="32255">MVRLLSRDDRGICGQREVDTGIWHQVGLELGQINIEGTIETKGSSDGGHNLTDQPVQVGVGRTLDIEVPTADIVDGLVIYHEGAVRVLQGGVGGQDGVVGLHHSGGHLGSWVDGELQLGLLAVVDRQTNPCKNSTASYIVSSLCLPLSVHGPVGLVHVDAHADTSDVVLGEKIGHGTPFRRCVEEGLLDCRRVVQIGLRGSGYSPDSYEWRQGFHVVQAEDCWFKSLAPLMAEVRTQMGKGPIYLSFVINALDPSFAPGTPEIAGLTAIQIIRGCHGLNLVGCDLVEVSPPYDPQVLDTCNF</sequence>
<evidence type="ECO:0000313" key="4">
    <source>
        <dbReference type="Ensembl" id="ENSSDUP00000005085.1"/>
    </source>
</evidence>
<evidence type="ECO:0000313" key="5">
    <source>
        <dbReference type="Proteomes" id="UP000261420"/>
    </source>
</evidence>
<dbReference type="InterPro" id="IPR006035">
    <property type="entry name" value="Ureohydrolase"/>
</dbReference>
<dbReference type="Ensembl" id="ENSSDUT00000005186.1">
    <property type="protein sequence ID" value="ENSSDUP00000005085.1"/>
    <property type="gene ID" value="ENSSDUG00000003756.1"/>
</dbReference>
<organism evidence="4 5">
    <name type="scientific">Seriola dumerili</name>
    <name type="common">Greater amberjack</name>
    <name type="synonym">Caranx dumerili</name>
    <dbReference type="NCBI Taxonomy" id="41447"/>
    <lineage>
        <taxon>Eukaryota</taxon>
        <taxon>Metazoa</taxon>
        <taxon>Chordata</taxon>
        <taxon>Craniata</taxon>
        <taxon>Vertebrata</taxon>
        <taxon>Euteleostomi</taxon>
        <taxon>Actinopterygii</taxon>
        <taxon>Neopterygii</taxon>
        <taxon>Teleostei</taxon>
        <taxon>Neoteleostei</taxon>
        <taxon>Acanthomorphata</taxon>
        <taxon>Carangaria</taxon>
        <taxon>Carangiformes</taxon>
        <taxon>Carangidae</taxon>
        <taxon>Seriola</taxon>
    </lineage>
</organism>
<evidence type="ECO:0000256" key="1">
    <source>
        <dbReference type="ARBA" id="ARBA00022723"/>
    </source>
</evidence>
<keyword evidence="1" id="KW-0479">Metal-binding</keyword>
<keyword evidence="2" id="KW-0378">Hydrolase</keyword>